<proteinExistence type="predicted"/>
<reference evidence="1" key="1">
    <citation type="submission" date="2023-03" db="EMBL/GenBank/DDBJ databases">
        <title>Massive genome expansion in bonnet fungi (Mycena s.s.) driven by repeated elements and novel gene families across ecological guilds.</title>
        <authorList>
            <consortium name="Lawrence Berkeley National Laboratory"/>
            <person name="Harder C.B."/>
            <person name="Miyauchi S."/>
            <person name="Viragh M."/>
            <person name="Kuo A."/>
            <person name="Thoen E."/>
            <person name="Andreopoulos B."/>
            <person name="Lu D."/>
            <person name="Skrede I."/>
            <person name="Drula E."/>
            <person name="Henrissat B."/>
            <person name="Morin E."/>
            <person name="Kohler A."/>
            <person name="Barry K."/>
            <person name="LaButti K."/>
            <person name="Morin E."/>
            <person name="Salamov A."/>
            <person name="Lipzen A."/>
            <person name="Mereny Z."/>
            <person name="Hegedus B."/>
            <person name="Baldrian P."/>
            <person name="Stursova M."/>
            <person name="Weitz H."/>
            <person name="Taylor A."/>
            <person name="Grigoriev I.V."/>
            <person name="Nagy L.G."/>
            <person name="Martin F."/>
            <person name="Kauserud H."/>
        </authorList>
    </citation>
    <scope>NUCLEOTIDE SEQUENCE</scope>
    <source>
        <strain evidence="1">CBHHK188m</strain>
    </source>
</reference>
<dbReference type="AlphaFoldDB" id="A0AAD7MK54"/>
<dbReference type="EMBL" id="JARJLG010000274">
    <property type="protein sequence ID" value="KAJ7720872.1"/>
    <property type="molecule type" value="Genomic_DNA"/>
</dbReference>
<protein>
    <submittedName>
        <fullName evidence="1">Uncharacterized protein</fullName>
    </submittedName>
</protein>
<organism evidence="1 2">
    <name type="scientific">Mycena maculata</name>
    <dbReference type="NCBI Taxonomy" id="230809"/>
    <lineage>
        <taxon>Eukaryota</taxon>
        <taxon>Fungi</taxon>
        <taxon>Dikarya</taxon>
        <taxon>Basidiomycota</taxon>
        <taxon>Agaricomycotina</taxon>
        <taxon>Agaricomycetes</taxon>
        <taxon>Agaricomycetidae</taxon>
        <taxon>Agaricales</taxon>
        <taxon>Marasmiineae</taxon>
        <taxon>Mycenaceae</taxon>
        <taxon>Mycena</taxon>
    </lineage>
</organism>
<evidence type="ECO:0000313" key="1">
    <source>
        <dbReference type="EMBL" id="KAJ7720872.1"/>
    </source>
</evidence>
<evidence type="ECO:0000313" key="2">
    <source>
        <dbReference type="Proteomes" id="UP001215280"/>
    </source>
</evidence>
<dbReference type="Proteomes" id="UP001215280">
    <property type="component" value="Unassembled WGS sequence"/>
</dbReference>
<gene>
    <name evidence="1" type="ORF">DFH07DRAFT_684064</name>
</gene>
<feature type="non-terminal residue" evidence="1">
    <location>
        <position position="1"/>
    </location>
</feature>
<feature type="non-terminal residue" evidence="1">
    <location>
        <position position="131"/>
    </location>
</feature>
<keyword evidence="2" id="KW-1185">Reference proteome</keyword>
<accession>A0AAD7MK54</accession>
<sequence>VIVDDHDPLVQYNPPGGWLSEGSSIEYMKTTMAPTVLGSTATFKFNGTSIAVYGTIAGPNYQATMDFHIDTLTGSYSPAMTVVDTTTYHQLLWTSDVLVDGVHTLVITQNCSIQDRILFLDYFSYNTTPTS</sequence>
<name>A0AAD7MK54_9AGAR</name>
<dbReference type="Gene3D" id="2.60.120.260">
    <property type="entry name" value="Galactose-binding domain-like"/>
    <property type="match status" value="1"/>
</dbReference>
<comment type="caution">
    <text evidence="1">The sequence shown here is derived from an EMBL/GenBank/DDBJ whole genome shotgun (WGS) entry which is preliminary data.</text>
</comment>